<proteinExistence type="predicted"/>
<dbReference type="Gene3D" id="3.40.250.10">
    <property type="entry name" value="Rhodanese-like domain"/>
    <property type="match status" value="1"/>
</dbReference>
<dbReference type="AlphaFoldDB" id="A0A8X8LFD7"/>
<dbReference type="GO" id="GO:0043828">
    <property type="term" value="F:tRNA 2-selenouridine synthase activity"/>
    <property type="evidence" value="ECO:0007669"/>
    <property type="project" value="InterPro"/>
</dbReference>
<dbReference type="PANTHER" id="PTHR30401:SF0">
    <property type="entry name" value="TRNA 2-SELENOURIDINE SYNTHASE"/>
    <property type="match status" value="1"/>
</dbReference>
<feature type="domain" description="Rhodanese" evidence="2">
    <location>
        <begin position="14"/>
        <end position="142"/>
    </location>
</feature>
<dbReference type="GO" id="GO:0004792">
    <property type="term" value="F:thiosulfate-cyanide sulfurtransferase activity"/>
    <property type="evidence" value="ECO:0007669"/>
    <property type="project" value="InterPro"/>
</dbReference>
<dbReference type="EMBL" id="FNNO01000014">
    <property type="protein sequence ID" value="SDX36852.1"/>
    <property type="molecule type" value="Genomic_DNA"/>
</dbReference>
<protein>
    <submittedName>
        <fullName evidence="3">tRNA 2-selenouridine synthase</fullName>
    </submittedName>
</protein>
<dbReference type="PROSITE" id="PS00380">
    <property type="entry name" value="RHODANESE_1"/>
    <property type="match status" value="1"/>
</dbReference>
<reference evidence="3 4" key="1">
    <citation type="submission" date="2016-10" db="EMBL/GenBank/DDBJ databases">
        <authorList>
            <person name="Varghese N."/>
            <person name="Submissions S."/>
        </authorList>
    </citation>
    <scope>NUCLEOTIDE SEQUENCE [LARGE SCALE GENOMIC DNA]</scope>
    <source>
        <strain evidence="3 4">DSM 25353</strain>
    </source>
</reference>
<organism evidence="3 4">
    <name type="scientific">Hydrobacter penzbergensis</name>
    <dbReference type="NCBI Taxonomy" id="1235997"/>
    <lineage>
        <taxon>Bacteria</taxon>
        <taxon>Pseudomonadati</taxon>
        <taxon>Bacteroidota</taxon>
        <taxon>Chitinophagia</taxon>
        <taxon>Chitinophagales</taxon>
        <taxon>Chitinophagaceae</taxon>
        <taxon>Hydrobacter</taxon>
    </lineage>
</organism>
<dbReference type="InterPro" id="IPR036873">
    <property type="entry name" value="Rhodanese-like_dom_sf"/>
</dbReference>
<comment type="caution">
    <text evidence="3">The sequence shown here is derived from an EMBL/GenBank/DDBJ whole genome shotgun (WGS) entry which is preliminary data.</text>
</comment>
<dbReference type="NCBIfam" id="TIGR03167">
    <property type="entry name" value="tRNA_sel_U_synt"/>
    <property type="match status" value="1"/>
</dbReference>
<dbReference type="PANTHER" id="PTHR30401">
    <property type="entry name" value="TRNA 2-SELENOURIDINE SYNTHASE"/>
    <property type="match status" value="1"/>
</dbReference>
<dbReference type="InterPro" id="IPR001763">
    <property type="entry name" value="Rhodanese-like_dom"/>
</dbReference>
<evidence type="ECO:0000256" key="1">
    <source>
        <dbReference type="ARBA" id="ARBA00023266"/>
    </source>
</evidence>
<dbReference type="SUPFAM" id="SSF52821">
    <property type="entry name" value="Rhodanese/Cell cycle control phosphatase"/>
    <property type="match status" value="1"/>
</dbReference>
<evidence type="ECO:0000259" key="2">
    <source>
        <dbReference type="PROSITE" id="PS50206"/>
    </source>
</evidence>
<evidence type="ECO:0000313" key="3">
    <source>
        <dbReference type="EMBL" id="SDX36852.1"/>
    </source>
</evidence>
<evidence type="ECO:0000313" key="4">
    <source>
        <dbReference type="Proteomes" id="UP000198711"/>
    </source>
</evidence>
<dbReference type="GO" id="GO:0002098">
    <property type="term" value="P:tRNA wobble uridine modification"/>
    <property type="evidence" value="ECO:0007669"/>
    <property type="project" value="InterPro"/>
</dbReference>
<name>A0A8X8LFD7_9BACT</name>
<dbReference type="InterPro" id="IPR017582">
    <property type="entry name" value="SelU"/>
</dbReference>
<dbReference type="Pfam" id="PF00581">
    <property type="entry name" value="Rhodanese"/>
    <property type="match status" value="1"/>
</dbReference>
<gene>
    <name evidence="3" type="ORF">SAMN05444410_11457</name>
</gene>
<sequence>MAITKLTIAPFLAAAQDHLVLDVRSPGEYQHAHIPGAQLLALFTDEERKIVGTAYKQQSRQKAIKIGLQFFGPKMVGMIEQVEQWCAARNKEAERPTVLVHCWRGGMRSAGVAWLLDLYGFNVIILVGGYKTYRHWVLAQLENNYPIHIVGGYTGSGKTDLLHELTKQQEAVIDLETLALHKGSAFGALDKIPQPSQEMFENLLAHELQKHEQASRIWMEDESQRIGLVNIPIVLFKQMRTKPVFFLDVPFEERLNHIIKEYGGFEKEKLVNAIIRIKKRLGGLETKTAINYLLEDDVKECFRILLKYYDKLYIKGLYNRENAETLTCKIPVDQVDAEQNAGKLVNLLQTQHA</sequence>
<dbReference type="PROSITE" id="PS50206">
    <property type="entry name" value="RHODANESE_3"/>
    <property type="match status" value="1"/>
</dbReference>
<keyword evidence="4" id="KW-1185">Reference proteome</keyword>
<keyword evidence="1" id="KW-0711">Selenium</keyword>
<dbReference type="SUPFAM" id="SSF52540">
    <property type="entry name" value="P-loop containing nucleoside triphosphate hydrolases"/>
    <property type="match status" value="1"/>
</dbReference>
<accession>A0A8X8LFD7</accession>
<dbReference type="InterPro" id="IPR027417">
    <property type="entry name" value="P-loop_NTPase"/>
</dbReference>
<dbReference type="SMART" id="SM00450">
    <property type="entry name" value="RHOD"/>
    <property type="match status" value="1"/>
</dbReference>
<dbReference type="NCBIfam" id="NF008750">
    <property type="entry name" value="PRK11784.1-2"/>
    <property type="match status" value="1"/>
</dbReference>
<dbReference type="RefSeq" id="WP_092725714.1">
    <property type="nucleotide sequence ID" value="NZ_FNNO01000014.1"/>
</dbReference>
<dbReference type="InterPro" id="IPR058840">
    <property type="entry name" value="AAA_SelU"/>
</dbReference>
<dbReference type="Pfam" id="PF26341">
    <property type="entry name" value="AAA_SelU"/>
    <property type="match status" value="1"/>
</dbReference>
<dbReference type="InterPro" id="IPR001307">
    <property type="entry name" value="Thiosulphate_STrfase_CS"/>
</dbReference>
<dbReference type="Proteomes" id="UP000198711">
    <property type="component" value="Unassembled WGS sequence"/>
</dbReference>